<evidence type="ECO:0000256" key="5">
    <source>
        <dbReference type="ARBA" id="ARBA00022777"/>
    </source>
</evidence>
<feature type="region of interest" description="Disordered" evidence="9">
    <location>
        <begin position="285"/>
        <end position="345"/>
    </location>
</feature>
<comment type="catalytic activity">
    <reaction evidence="8">
        <text>L-seryl-[protein] + ATP = O-phospho-L-seryl-[protein] + ADP + H(+)</text>
        <dbReference type="Rhea" id="RHEA:17989"/>
        <dbReference type="Rhea" id="RHEA-COMP:9863"/>
        <dbReference type="Rhea" id="RHEA-COMP:11604"/>
        <dbReference type="ChEBI" id="CHEBI:15378"/>
        <dbReference type="ChEBI" id="CHEBI:29999"/>
        <dbReference type="ChEBI" id="CHEBI:30616"/>
        <dbReference type="ChEBI" id="CHEBI:83421"/>
        <dbReference type="ChEBI" id="CHEBI:456216"/>
        <dbReference type="EC" id="2.7.11.1"/>
    </reaction>
</comment>
<keyword evidence="3" id="KW-0808">Transferase</keyword>
<evidence type="ECO:0000256" key="3">
    <source>
        <dbReference type="ARBA" id="ARBA00022679"/>
    </source>
</evidence>
<dbReference type="AlphaFoldDB" id="A0A132PN30"/>
<feature type="domain" description="Protein kinase" evidence="11">
    <location>
        <begin position="12"/>
        <end position="284"/>
    </location>
</feature>
<keyword evidence="5 12" id="KW-0418">Kinase</keyword>
<evidence type="ECO:0000313" key="12">
    <source>
        <dbReference type="EMBL" id="KWX23749.1"/>
    </source>
</evidence>
<evidence type="ECO:0000256" key="2">
    <source>
        <dbReference type="ARBA" id="ARBA00022527"/>
    </source>
</evidence>
<name>A0A132PN30_9MYCO</name>
<accession>A0A132PN30</accession>
<dbReference type="PANTHER" id="PTHR43289:SF6">
    <property type="entry name" value="SERINE_THREONINE-PROTEIN KINASE NEKL-3"/>
    <property type="match status" value="1"/>
</dbReference>
<evidence type="ECO:0000256" key="6">
    <source>
        <dbReference type="ARBA" id="ARBA00022840"/>
    </source>
</evidence>
<dbReference type="Pfam" id="PF00069">
    <property type="entry name" value="Pkinase"/>
    <property type="match status" value="1"/>
</dbReference>
<keyword evidence="10" id="KW-1133">Transmembrane helix</keyword>
<evidence type="ECO:0000256" key="4">
    <source>
        <dbReference type="ARBA" id="ARBA00022741"/>
    </source>
</evidence>
<keyword evidence="6" id="KW-0067">ATP-binding</keyword>
<proteinExistence type="predicted"/>
<evidence type="ECO:0000256" key="8">
    <source>
        <dbReference type="ARBA" id="ARBA00048679"/>
    </source>
</evidence>
<evidence type="ECO:0000256" key="7">
    <source>
        <dbReference type="ARBA" id="ARBA00047899"/>
    </source>
</evidence>
<evidence type="ECO:0000256" key="1">
    <source>
        <dbReference type="ARBA" id="ARBA00012513"/>
    </source>
</evidence>
<organism evidence="12 13">
    <name type="scientific">Mycolicibacterium wolinskyi</name>
    <dbReference type="NCBI Taxonomy" id="59750"/>
    <lineage>
        <taxon>Bacteria</taxon>
        <taxon>Bacillati</taxon>
        <taxon>Actinomycetota</taxon>
        <taxon>Actinomycetes</taxon>
        <taxon>Mycobacteriales</taxon>
        <taxon>Mycobacteriaceae</taxon>
        <taxon>Mycolicibacterium</taxon>
    </lineage>
</organism>
<comment type="caution">
    <text evidence="12">The sequence shown here is derived from an EMBL/GenBank/DDBJ whole genome shotgun (WGS) entry which is preliminary data.</text>
</comment>
<dbReference type="Gene3D" id="3.30.200.20">
    <property type="entry name" value="Phosphorylase Kinase, domain 1"/>
    <property type="match status" value="1"/>
</dbReference>
<dbReference type="RefSeq" id="WP_067849313.1">
    <property type="nucleotide sequence ID" value="NZ_LGTW01000007.1"/>
</dbReference>
<evidence type="ECO:0000256" key="9">
    <source>
        <dbReference type="SAM" id="MobiDB-lite"/>
    </source>
</evidence>
<dbReference type="InterPro" id="IPR008271">
    <property type="entry name" value="Ser/Thr_kinase_AS"/>
</dbReference>
<comment type="catalytic activity">
    <reaction evidence="7">
        <text>L-threonyl-[protein] + ATP = O-phospho-L-threonyl-[protein] + ADP + H(+)</text>
        <dbReference type="Rhea" id="RHEA:46608"/>
        <dbReference type="Rhea" id="RHEA-COMP:11060"/>
        <dbReference type="Rhea" id="RHEA-COMP:11605"/>
        <dbReference type="ChEBI" id="CHEBI:15378"/>
        <dbReference type="ChEBI" id="CHEBI:30013"/>
        <dbReference type="ChEBI" id="CHEBI:30616"/>
        <dbReference type="ChEBI" id="CHEBI:61977"/>
        <dbReference type="ChEBI" id="CHEBI:456216"/>
        <dbReference type="EC" id="2.7.11.1"/>
    </reaction>
</comment>
<evidence type="ECO:0000259" key="11">
    <source>
        <dbReference type="PROSITE" id="PS50011"/>
    </source>
</evidence>
<reference evidence="12 13" key="1">
    <citation type="submission" date="2015-07" db="EMBL/GenBank/DDBJ databases">
        <title>A draft genome sequence of Mycobacterium wolinskyi.</title>
        <authorList>
            <person name="de Man T.J."/>
            <person name="Perry K.A."/>
            <person name="Coulliette A.D."/>
            <person name="Jensen B."/>
            <person name="Toney N.C."/>
            <person name="Limbago B.M."/>
            <person name="Noble-Wang J."/>
        </authorList>
    </citation>
    <scope>NUCLEOTIDE SEQUENCE [LARGE SCALE GENOMIC DNA]</scope>
    <source>
        <strain evidence="12 13">CDC_01</strain>
    </source>
</reference>
<feature type="region of interest" description="Disordered" evidence="9">
    <location>
        <begin position="430"/>
        <end position="452"/>
    </location>
</feature>
<dbReference type="PROSITE" id="PS50011">
    <property type="entry name" value="PROTEIN_KINASE_DOM"/>
    <property type="match status" value="1"/>
</dbReference>
<dbReference type="InterPro" id="IPR011009">
    <property type="entry name" value="Kinase-like_dom_sf"/>
</dbReference>
<dbReference type="PATRIC" id="fig|59750.3.peg.6751"/>
<dbReference type="GO" id="GO:0005524">
    <property type="term" value="F:ATP binding"/>
    <property type="evidence" value="ECO:0007669"/>
    <property type="project" value="UniProtKB-KW"/>
</dbReference>
<evidence type="ECO:0000256" key="10">
    <source>
        <dbReference type="SAM" id="Phobius"/>
    </source>
</evidence>
<feature type="compositionally biased region" description="Pro residues" evidence="9">
    <location>
        <begin position="289"/>
        <end position="319"/>
    </location>
</feature>
<dbReference type="EC" id="2.7.11.1" evidence="1"/>
<dbReference type="PANTHER" id="PTHR43289">
    <property type="entry name" value="MITOGEN-ACTIVATED PROTEIN KINASE KINASE KINASE 20-RELATED"/>
    <property type="match status" value="1"/>
</dbReference>
<keyword evidence="4" id="KW-0547">Nucleotide-binding</keyword>
<dbReference type="Gene3D" id="1.10.510.10">
    <property type="entry name" value="Transferase(Phosphotransferase) domain 1"/>
    <property type="match status" value="1"/>
</dbReference>
<dbReference type="EMBL" id="LGTW01000007">
    <property type="protein sequence ID" value="KWX23749.1"/>
    <property type="molecule type" value="Genomic_DNA"/>
</dbReference>
<dbReference type="InterPro" id="IPR000719">
    <property type="entry name" value="Prot_kinase_dom"/>
</dbReference>
<feature type="transmembrane region" description="Helical" evidence="10">
    <location>
        <begin position="355"/>
        <end position="377"/>
    </location>
</feature>
<dbReference type="Proteomes" id="UP000070612">
    <property type="component" value="Unassembled WGS sequence"/>
</dbReference>
<dbReference type="STRING" id="59750.AWC31_03575"/>
<dbReference type="GO" id="GO:0004674">
    <property type="term" value="F:protein serine/threonine kinase activity"/>
    <property type="evidence" value="ECO:0007669"/>
    <property type="project" value="UniProtKB-KW"/>
</dbReference>
<keyword evidence="10" id="KW-0812">Transmembrane</keyword>
<dbReference type="SUPFAM" id="SSF56112">
    <property type="entry name" value="Protein kinase-like (PK-like)"/>
    <property type="match status" value="1"/>
</dbReference>
<evidence type="ECO:0000313" key="13">
    <source>
        <dbReference type="Proteomes" id="UP000070612"/>
    </source>
</evidence>
<gene>
    <name evidence="12" type="ORF">AFM11_13290</name>
</gene>
<dbReference type="PROSITE" id="PS00108">
    <property type="entry name" value="PROTEIN_KINASE_ST"/>
    <property type="match status" value="1"/>
</dbReference>
<dbReference type="SMART" id="SM00220">
    <property type="entry name" value="S_TKc"/>
    <property type="match status" value="1"/>
</dbReference>
<dbReference type="CDD" id="cd14014">
    <property type="entry name" value="STKc_PknB_like"/>
    <property type="match status" value="1"/>
</dbReference>
<dbReference type="FunFam" id="3.30.200.20:FF:000035">
    <property type="entry name" value="Serine/threonine protein kinase Stk1"/>
    <property type="match status" value="1"/>
</dbReference>
<sequence length="510" mass="54766">MPLNTGDVFAGYTIQRLLGSGGMGEVYLAQHPRLPRQDALKILPISLTGDTQYRQRFNREADIAALLWHPHIVGLHDRGESDGQLWIAMDYVDGTDASRFVREHHPKGMPLADAIEIVTAIADALDYAHTRNLLHRDVKPANILLTGSGDVADPAPRVRTKRRILLADFGVARRVDDISGLTATNMAVGSMAYSAPEQLLGQDMDGRADQYALAASAFHLLTGRSPFHHSNAAVVISKHLSEPPPRLSASRPELAHLDDVMAKGLAKDPAARYAQCSDFANALASAAPKPAPRPPTVARPVVSPPPPPKPAPQPQPPAPHISSPSISTPPPPAAWSFTPPVLQPRPRQKRSAARVLVSATLAVLLVCAIGFAATQFMRSAPTTSTTPQWQPYVDAAKTLAVDLVTVNADTVDADIERVIDATTGEFQDRLRSGSAKMKQGTVDEGKETEADVTGAGVESFTSDEAVVLVSVTTKTTYNTNAPREDAVQRLAITMVKVGDEYKASKMEFVD</sequence>
<dbReference type="GO" id="GO:0080090">
    <property type="term" value="P:regulation of primary metabolic process"/>
    <property type="evidence" value="ECO:0007669"/>
    <property type="project" value="UniProtKB-ARBA"/>
</dbReference>
<protein>
    <recommendedName>
        <fullName evidence="1">non-specific serine/threonine protein kinase</fullName>
        <ecNumber evidence="1">2.7.11.1</ecNumber>
    </recommendedName>
</protein>
<keyword evidence="2" id="KW-0723">Serine/threonine-protein kinase</keyword>
<keyword evidence="10" id="KW-0472">Membrane</keyword>
<keyword evidence="13" id="KW-1185">Reference proteome</keyword>